<comment type="similarity">
    <text evidence="5">Belongs to the class I-like SAM-binding methyltransferase superfamily. EFM4 family.</text>
</comment>
<keyword evidence="5" id="KW-0813">Transport</keyword>
<keyword evidence="8" id="KW-1185">Reference proteome</keyword>
<comment type="caution">
    <text evidence="7">The sequence shown here is derived from an EMBL/GenBank/DDBJ whole genome shotgun (WGS) entry which is preliminary data.</text>
</comment>
<dbReference type="EC" id="2.1.1.-" evidence="5"/>
<sequence length="267" mass="30384">MDSNESNKDDLDQFDASVLGTKKYWDEFYDQEIDNYEDSKDPGEIWFGDMVESSVVKWMEKTFRERIEEPLIDIGCGNGHLLFELYESGFRNLIGTDYSECAINLAKKISVDQVSNPDDINFVASDVLDPACSDFLCSFLEKKQSPVFKESIKCHKYSFVLDKGTFDAISLKPKGEESLTNSSDLEERKKDIDYEARSKYAQTIHALLNSEKGVFVITSCNWTENELVDIFLPWFEKIGIIGHKTFTFGGVTGQVVSTVVFRPVNKC</sequence>
<keyword evidence="4 5" id="KW-0949">S-adenosyl-L-methionine</keyword>
<dbReference type="STRING" id="133381.A0A2T9ZEW5"/>
<dbReference type="Gene3D" id="3.40.50.150">
    <property type="entry name" value="Vaccinia Virus protein VP39"/>
    <property type="match status" value="1"/>
</dbReference>
<dbReference type="Proteomes" id="UP000245609">
    <property type="component" value="Unassembled WGS sequence"/>
</dbReference>
<dbReference type="InterPro" id="IPR026635">
    <property type="entry name" value="Efm4/METTL10"/>
</dbReference>
<keyword evidence="2 5" id="KW-0489">Methyltransferase</keyword>
<comment type="subcellular location">
    <subcellularLocation>
        <location evidence="5">Cytoplasm</location>
    </subcellularLocation>
</comment>
<dbReference type="EMBL" id="MBFS01000274">
    <property type="protein sequence ID" value="PVV03138.1"/>
    <property type="molecule type" value="Genomic_DNA"/>
</dbReference>
<dbReference type="OrthoDB" id="10069295at2759"/>
<evidence type="ECO:0000256" key="2">
    <source>
        <dbReference type="ARBA" id="ARBA00022603"/>
    </source>
</evidence>
<name>A0A2T9ZEW5_9FUNG</name>
<keyword evidence="3 5" id="KW-0808">Transferase</keyword>
<dbReference type="AlphaFoldDB" id="A0A2T9ZEW5"/>
<accession>A0A2T9ZEW5</accession>
<dbReference type="CDD" id="cd02440">
    <property type="entry name" value="AdoMet_MTases"/>
    <property type="match status" value="1"/>
</dbReference>
<dbReference type="PANTHER" id="PTHR12843:SF5">
    <property type="entry name" value="EEF1A LYSINE METHYLTRANSFERASE 2"/>
    <property type="match status" value="1"/>
</dbReference>
<evidence type="ECO:0000256" key="5">
    <source>
        <dbReference type="HAMAP-Rule" id="MF_03188"/>
    </source>
</evidence>
<dbReference type="GO" id="GO:0032259">
    <property type="term" value="P:methylation"/>
    <property type="evidence" value="ECO:0007669"/>
    <property type="project" value="UniProtKB-KW"/>
</dbReference>
<dbReference type="InterPro" id="IPR025714">
    <property type="entry name" value="Methyltranfer_dom"/>
</dbReference>
<evidence type="ECO:0000256" key="3">
    <source>
        <dbReference type="ARBA" id="ARBA00022679"/>
    </source>
</evidence>
<gene>
    <name evidence="5" type="primary">EFM4</name>
    <name evidence="7" type="ORF">BB560_002388</name>
</gene>
<dbReference type="HAMAP" id="MF_03188">
    <property type="entry name" value="Methyltr_EFM4"/>
    <property type="match status" value="1"/>
</dbReference>
<dbReference type="GO" id="GO:0016279">
    <property type="term" value="F:protein-lysine N-methyltransferase activity"/>
    <property type="evidence" value="ECO:0007669"/>
    <property type="project" value="UniProtKB-UniRule"/>
</dbReference>
<proteinExistence type="inferred from homology"/>
<dbReference type="GO" id="GO:0005737">
    <property type="term" value="C:cytoplasm"/>
    <property type="evidence" value="ECO:0007669"/>
    <property type="project" value="UniProtKB-SubCell"/>
</dbReference>
<protein>
    <recommendedName>
        <fullName evidence="5">Protein-lysine N-methyltransferase EFM4</fullName>
        <ecNumber evidence="5">2.1.1.-</ecNumber>
    </recommendedName>
    <alternativeName>
        <fullName evidence="5">Elongation factor methyltransferase 4</fullName>
    </alternativeName>
</protein>
<evidence type="ECO:0000259" key="6">
    <source>
        <dbReference type="Pfam" id="PF13847"/>
    </source>
</evidence>
<feature type="domain" description="Methyltransferase" evidence="6">
    <location>
        <begin position="70"/>
        <end position="227"/>
    </location>
</feature>
<evidence type="ECO:0000256" key="4">
    <source>
        <dbReference type="ARBA" id="ARBA00022691"/>
    </source>
</evidence>
<organism evidence="7 8">
    <name type="scientific">Smittium megazygosporum</name>
    <dbReference type="NCBI Taxonomy" id="133381"/>
    <lineage>
        <taxon>Eukaryota</taxon>
        <taxon>Fungi</taxon>
        <taxon>Fungi incertae sedis</taxon>
        <taxon>Zoopagomycota</taxon>
        <taxon>Kickxellomycotina</taxon>
        <taxon>Harpellomycetes</taxon>
        <taxon>Harpellales</taxon>
        <taxon>Legeriomycetaceae</taxon>
        <taxon>Smittium</taxon>
    </lineage>
</organism>
<reference evidence="7 8" key="1">
    <citation type="journal article" date="2018" name="MBio">
        <title>Comparative Genomics Reveals the Core Gene Toolbox for the Fungus-Insect Symbiosis.</title>
        <authorList>
            <person name="Wang Y."/>
            <person name="Stata M."/>
            <person name="Wang W."/>
            <person name="Stajich J.E."/>
            <person name="White M.M."/>
            <person name="Moncalvo J.M."/>
        </authorList>
    </citation>
    <scope>NUCLEOTIDE SEQUENCE [LARGE SCALE GENOMIC DNA]</scope>
    <source>
        <strain evidence="7 8">SC-DP-2</strain>
    </source>
</reference>
<evidence type="ECO:0000313" key="8">
    <source>
        <dbReference type="Proteomes" id="UP000245609"/>
    </source>
</evidence>
<keyword evidence="1 5" id="KW-0963">Cytoplasm</keyword>
<dbReference type="PANTHER" id="PTHR12843">
    <property type="entry name" value="PROTEIN-LYSINE N-METHYLTRANSFERASE METTL10"/>
    <property type="match status" value="1"/>
</dbReference>
<dbReference type="InterPro" id="IPR029063">
    <property type="entry name" value="SAM-dependent_MTases_sf"/>
</dbReference>
<evidence type="ECO:0000313" key="7">
    <source>
        <dbReference type="EMBL" id="PVV03138.1"/>
    </source>
</evidence>
<dbReference type="GO" id="GO:0016192">
    <property type="term" value="P:vesicle-mediated transport"/>
    <property type="evidence" value="ECO:0007669"/>
    <property type="project" value="UniProtKB-UniRule"/>
</dbReference>
<dbReference type="SUPFAM" id="SSF53335">
    <property type="entry name" value="S-adenosyl-L-methionine-dependent methyltransferases"/>
    <property type="match status" value="1"/>
</dbReference>
<dbReference type="Pfam" id="PF13847">
    <property type="entry name" value="Methyltransf_31"/>
    <property type="match status" value="1"/>
</dbReference>
<evidence type="ECO:0000256" key="1">
    <source>
        <dbReference type="ARBA" id="ARBA00022490"/>
    </source>
</evidence>
<comment type="function">
    <text evidence="5">S-adenosyl-L-methionine-dependent protein-lysine N-methyltransferase that mono- and dimethylates elongation factor 1-alpha at 'Lys-316'. May play a role in intracellular transport.</text>
</comment>